<evidence type="ECO:0000256" key="4">
    <source>
        <dbReference type="PROSITE-ProRule" id="PRU00221"/>
    </source>
</evidence>
<dbReference type="EMBL" id="QPFP01000024">
    <property type="protein sequence ID" value="TEB30032.1"/>
    <property type="molecule type" value="Genomic_DNA"/>
</dbReference>
<comment type="caution">
    <text evidence="6">The sequence shown here is derived from an EMBL/GenBank/DDBJ whole genome shotgun (WGS) entry which is preliminary data.</text>
</comment>
<feature type="repeat" description="WD" evidence="4">
    <location>
        <begin position="234"/>
        <end position="275"/>
    </location>
</feature>
<keyword evidence="2" id="KW-0677">Repeat</keyword>
<dbReference type="InterPro" id="IPR036322">
    <property type="entry name" value="WD40_repeat_dom_sf"/>
</dbReference>
<dbReference type="Pfam" id="PF00400">
    <property type="entry name" value="WD40"/>
    <property type="match status" value="4"/>
</dbReference>
<dbReference type="PROSITE" id="PS50082">
    <property type="entry name" value="WD_REPEATS_2"/>
    <property type="match status" value="2"/>
</dbReference>
<accession>A0A4Y7T8U7</accession>
<evidence type="ECO:0000256" key="3">
    <source>
        <dbReference type="ARBA" id="ARBA00046343"/>
    </source>
</evidence>
<evidence type="ECO:0000256" key="5">
    <source>
        <dbReference type="SAM" id="MobiDB-lite"/>
    </source>
</evidence>
<dbReference type="GO" id="GO:0006406">
    <property type="term" value="P:mRNA export from nucleus"/>
    <property type="evidence" value="ECO:0007669"/>
    <property type="project" value="InterPro"/>
</dbReference>
<organism evidence="6 7">
    <name type="scientific">Coprinellus micaceus</name>
    <name type="common">Glistening ink-cap mushroom</name>
    <name type="synonym">Coprinus micaceus</name>
    <dbReference type="NCBI Taxonomy" id="71717"/>
    <lineage>
        <taxon>Eukaryota</taxon>
        <taxon>Fungi</taxon>
        <taxon>Dikarya</taxon>
        <taxon>Basidiomycota</taxon>
        <taxon>Agaricomycotina</taxon>
        <taxon>Agaricomycetes</taxon>
        <taxon>Agaricomycetidae</taxon>
        <taxon>Agaricales</taxon>
        <taxon>Agaricineae</taxon>
        <taxon>Psathyrellaceae</taxon>
        <taxon>Coprinellus</taxon>
    </lineage>
</organism>
<dbReference type="SMART" id="SM00320">
    <property type="entry name" value="WD40"/>
    <property type="match status" value="4"/>
</dbReference>
<dbReference type="InterPro" id="IPR015943">
    <property type="entry name" value="WD40/YVTN_repeat-like_dom_sf"/>
</dbReference>
<dbReference type="InterPro" id="IPR040132">
    <property type="entry name" value="Tex1/THOC3"/>
</dbReference>
<dbReference type="PROSITE" id="PS50294">
    <property type="entry name" value="WD_REPEATS_REGION"/>
    <property type="match status" value="1"/>
</dbReference>
<sequence>MSSANPIEEDSTAQRPPSPPPHTTFEARGILPPTFSALKPRDYRMPGSQSYGHVAWSCDGKKLAAVGPDKTTRVWNPDKSVRASFREELAQIEYRSATTYSGAHSEDVDYVSWNPTHPDLFCTSSSRDRRIVFWDARQSRNIQVYLSKYSPVQTCYSPNGRELLGISATNALFFMNLGRDKPEDKEQWRSSDREPKLASMALWNHAGTGILTALHSESSIRAIEYPSLGLHKTSPAHVGGVTSLALDPRGRYLASGGVDSIVNLFDLEDWISARTITSCEHSINSISFSSDGEYLAISTTGSYLEICATETGLSLHRVSTPAPAPVVAWHPSRYVVAYCGQIGGPPPISTISMFGLLE</sequence>
<dbReference type="InterPro" id="IPR001680">
    <property type="entry name" value="WD40_rpt"/>
</dbReference>
<reference evidence="6 7" key="1">
    <citation type="journal article" date="2019" name="Nat. Ecol. Evol.">
        <title>Megaphylogeny resolves global patterns of mushroom evolution.</title>
        <authorList>
            <person name="Varga T."/>
            <person name="Krizsan K."/>
            <person name="Foldi C."/>
            <person name="Dima B."/>
            <person name="Sanchez-Garcia M."/>
            <person name="Sanchez-Ramirez S."/>
            <person name="Szollosi G.J."/>
            <person name="Szarkandi J.G."/>
            <person name="Papp V."/>
            <person name="Albert L."/>
            <person name="Andreopoulos W."/>
            <person name="Angelini C."/>
            <person name="Antonin V."/>
            <person name="Barry K.W."/>
            <person name="Bougher N.L."/>
            <person name="Buchanan P."/>
            <person name="Buyck B."/>
            <person name="Bense V."/>
            <person name="Catcheside P."/>
            <person name="Chovatia M."/>
            <person name="Cooper J."/>
            <person name="Damon W."/>
            <person name="Desjardin D."/>
            <person name="Finy P."/>
            <person name="Geml J."/>
            <person name="Haridas S."/>
            <person name="Hughes K."/>
            <person name="Justo A."/>
            <person name="Karasinski D."/>
            <person name="Kautmanova I."/>
            <person name="Kiss B."/>
            <person name="Kocsube S."/>
            <person name="Kotiranta H."/>
            <person name="LaButti K.M."/>
            <person name="Lechner B.E."/>
            <person name="Liimatainen K."/>
            <person name="Lipzen A."/>
            <person name="Lukacs Z."/>
            <person name="Mihaltcheva S."/>
            <person name="Morgado L.N."/>
            <person name="Niskanen T."/>
            <person name="Noordeloos M.E."/>
            <person name="Ohm R.A."/>
            <person name="Ortiz-Santana B."/>
            <person name="Ovrebo C."/>
            <person name="Racz N."/>
            <person name="Riley R."/>
            <person name="Savchenko A."/>
            <person name="Shiryaev A."/>
            <person name="Soop K."/>
            <person name="Spirin V."/>
            <person name="Szebenyi C."/>
            <person name="Tomsovsky M."/>
            <person name="Tulloss R.E."/>
            <person name="Uehling J."/>
            <person name="Grigoriev I.V."/>
            <person name="Vagvolgyi C."/>
            <person name="Papp T."/>
            <person name="Martin F.M."/>
            <person name="Miettinen O."/>
            <person name="Hibbett D.S."/>
            <person name="Nagy L.G."/>
        </authorList>
    </citation>
    <scope>NUCLEOTIDE SEQUENCE [LARGE SCALE GENOMIC DNA]</scope>
    <source>
        <strain evidence="6 7">FP101781</strain>
    </source>
</reference>
<keyword evidence="1 4" id="KW-0853">WD repeat</keyword>
<dbReference type="SUPFAM" id="SSF50978">
    <property type="entry name" value="WD40 repeat-like"/>
    <property type="match status" value="1"/>
</dbReference>
<protein>
    <submittedName>
        <fullName evidence="6">WD40 repeat-like protein</fullName>
    </submittedName>
</protein>
<evidence type="ECO:0000256" key="2">
    <source>
        <dbReference type="ARBA" id="ARBA00022737"/>
    </source>
</evidence>
<dbReference type="Proteomes" id="UP000298030">
    <property type="component" value="Unassembled WGS sequence"/>
</dbReference>
<gene>
    <name evidence="6" type="ORF">FA13DRAFT_1755203</name>
</gene>
<evidence type="ECO:0000313" key="7">
    <source>
        <dbReference type="Proteomes" id="UP000298030"/>
    </source>
</evidence>
<dbReference type="GO" id="GO:0000445">
    <property type="term" value="C:THO complex part of transcription export complex"/>
    <property type="evidence" value="ECO:0007669"/>
    <property type="project" value="TreeGrafter"/>
</dbReference>
<comment type="similarity">
    <text evidence="3">Belongs to the THOC3 family.</text>
</comment>
<dbReference type="OrthoDB" id="340259at2759"/>
<evidence type="ECO:0000256" key="1">
    <source>
        <dbReference type="ARBA" id="ARBA00022574"/>
    </source>
</evidence>
<feature type="repeat" description="WD" evidence="4">
    <location>
        <begin position="101"/>
        <end position="144"/>
    </location>
</feature>
<dbReference type="PANTHER" id="PTHR22839:SF0">
    <property type="entry name" value="THO COMPLEX SUBUNIT 3"/>
    <property type="match status" value="1"/>
</dbReference>
<evidence type="ECO:0000313" key="6">
    <source>
        <dbReference type="EMBL" id="TEB30032.1"/>
    </source>
</evidence>
<keyword evidence="7" id="KW-1185">Reference proteome</keyword>
<dbReference type="AlphaFoldDB" id="A0A4Y7T8U7"/>
<dbReference type="PROSITE" id="PS00678">
    <property type="entry name" value="WD_REPEATS_1"/>
    <property type="match status" value="1"/>
</dbReference>
<name>A0A4Y7T8U7_COPMI</name>
<dbReference type="STRING" id="71717.A0A4Y7T8U7"/>
<feature type="region of interest" description="Disordered" evidence="5">
    <location>
        <begin position="1"/>
        <end position="31"/>
    </location>
</feature>
<proteinExistence type="inferred from homology"/>
<dbReference type="InterPro" id="IPR019775">
    <property type="entry name" value="WD40_repeat_CS"/>
</dbReference>
<dbReference type="Gene3D" id="2.130.10.10">
    <property type="entry name" value="YVTN repeat-like/Quinoprotein amine dehydrogenase"/>
    <property type="match status" value="2"/>
</dbReference>
<dbReference type="PANTHER" id="PTHR22839">
    <property type="entry name" value="THO COMPLEX SUBUNIT 3 THO3"/>
    <property type="match status" value="1"/>
</dbReference>